<keyword evidence="3" id="KW-1185">Reference proteome</keyword>
<evidence type="ECO:0000313" key="2">
    <source>
        <dbReference type="EMBL" id="KAK8971096.1"/>
    </source>
</evidence>
<name>A0ABR2N4M2_9ASPA</name>
<feature type="region of interest" description="Disordered" evidence="1">
    <location>
        <begin position="91"/>
        <end position="133"/>
    </location>
</feature>
<proteinExistence type="predicted"/>
<feature type="region of interest" description="Disordered" evidence="1">
    <location>
        <begin position="223"/>
        <end position="250"/>
    </location>
</feature>
<protein>
    <submittedName>
        <fullName evidence="2">BRI1 kinase inhibitor 1</fullName>
    </submittedName>
</protein>
<feature type="compositionally biased region" description="Low complexity" evidence="1">
    <location>
        <begin position="51"/>
        <end position="66"/>
    </location>
</feature>
<reference evidence="2 3" key="1">
    <citation type="journal article" date="2022" name="Nat. Plants">
        <title>Genomes of leafy and leafless Platanthera orchids illuminate the evolution of mycoheterotrophy.</title>
        <authorList>
            <person name="Li M.H."/>
            <person name="Liu K.W."/>
            <person name="Li Z."/>
            <person name="Lu H.C."/>
            <person name="Ye Q.L."/>
            <person name="Zhang D."/>
            <person name="Wang J.Y."/>
            <person name="Li Y.F."/>
            <person name="Zhong Z.M."/>
            <person name="Liu X."/>
            <person name="Yu X."/>
            <person name="Liu D.K."/>
            <person name="Tu X.D."/>
            <person name="Liu B."/>
            <person name="Hao Y."/>
            <person name="Liao X.Y."/>
            <person name="Jiang Y.T."/>
            <person name="Sun W.H."/>
            <person name="Chen J."/>
            <person name="Chen Y.Q."/>
            <person name="Ai Y."/>
            <person name="Zhai J.W."/>
            <person name="Wu S.S."/>
            <person name="Zhou Z."/>
            <person name="Hsiao Y.Y."/>
            <person name="Wu W.L."/>
            <person name="Chen Y.Y."/>
            <person name="Lin Y.F."/>
            <person name="Hsu J.L."/>
            <person name="Li C.Y."/>
            <person name="Wang Z.W."/>
            <person name="Zhao X."/>
            <person name="Zhong W.Y."/>
            <person name="Ma X.K."/>
            <person name="Ma L."/>
            <person name="Huang J."/>
            <person name="Chen G.Z."/>
            <person name="Huang M.Z."/>
            <person name="Huang L."/>
            <person name="Peng D.H."/>
            <person name="Luo Y.B."/>
            <person name="Zou S.Q."/>
            <person name="Chen S.P."/>
            <person name="Lan S."/>
            <person name="Tsai W.C."/>
            <person name="Van de Peer Y."/>
            <person name="Liu Z.J."/>
        </authorList>
    </citation>
    <scope>NUCLEOTIDE SEQUENCE [LARGE SCALE GENOMIC DNA]</scope>
    <source>
        <strain evidence="2">Lor288</strain>
    </source>
</reference>
<dbReference type="Proteomes" id="UP001412067">
    <property type="component" value="Unassembled WGS sequence"/>
</dbReference>
<accession>A0ABR2N4M2</accession>
<dbReference type="PANTHER" id="PTHR33312:SF19">
    <property type="entry name" value="BRI1 KINASE INHIBITOR 1"/>
    <property type="match status" value="1"/>
</dbReference>
<dbReference type="EMBL" id="JBBWWR010000001">
    <property type="protein sequence ID" value="KAK8971096.1"/>
    <property type="molecule type" value="Genomic_DNA"/>
</dbReference>
<evidence type="ECO:0000256" key="1">
    <source>
        <dbReference type="SAM" id="MobiDB-lite"/>
    </source>
</evidence>
<feature type="compositionally biased region" description="Polar residues" evidence="1">
    <location>
        <begin position="223"/>
        <end position="232"/>
    </location>
</feature>
<dbReference type="InterPro" id="IPR039620">
    <property type="entry name" value="BKI1/MAKR1/3/4"/>
</dbReference>
<dbReference type="GO" id="GO:0004860">
    <property type="term" value="F:protein kinase inhibitor activity"/>
    <property type="evidence" value="ECO:0007669"/>
    <property type="project" value="UniProtKB-KW"/>
</dbReference>
<gene>
    <name evidence="2" type="primary">BKI1</name>
    <name evidence="2" type="ORF">KSP40_PGU015377</name>
</gene>
<dbReference type="PANTHER" id="PTHR33312">
    <property type="entry name" value="MEMBRANE-ASSOCIATED KINASE REGULATOR 4-RELATED"/>
    <property type="match status" value="1"/>
</dbReference>
<organism evidence="2 3">
    <name type="scientific">Platanthera guangdongensis</name>
    <dbReference type="NCBI Taxonomy" id="2320717"/>
    <lineage>
        <taxon>Eukaryota</taxon>
        <taxon>Viridiplantae</taxon>
        <taxon>Streptophyta</taxon>
        <taxon>Embryophyta</taxon>
        <taxon>Tracheophyta</taxon>
        <taxon>Spermatophyta</taxon>
        <taxon>Magnoliopsida</taxon>
        <taxon>Liliopsida</taxon>
        <taxon>Asparagales</taxon>
        <taxon>Orchidaceae</taxon>
        <taxon>Orchidoideae</taxon>
        <taxon>Orchideae</taxon>
        <taxon>Orchidinae</taxon>
        <taxon>Platanthera</taxon>
    </lineage>
</organism>
<comment type="caution">
    <text evidence="2">The sequence shown here is derived from an EMBL/GenBank/DDBJ whole genome shotgun (WGS) entry which is preliminary data.</text>
</comment>
<feature type="region of interest" description="Disordered" evidence="1">
    <location>
        <begin position="1"/>
        <end position="68"/>
    </location>
</feature>
<sequence length="280" mass="30374">METETTYIAPPSPLSPAVKPGSTPPPPPSLSSSPAHEFSFTICLRPPSPPSSTTTAAAPKLSKSSAQSDFDLSPADEIFFHGHLLPLHVLSHPRPNVSKETEQNGSSTNPAAAAVAGTTSDSGHHEDCSDQTKHRNLSFFSSLRKRLRGGDDSEAEKQRTRKKMMSHVVRLWKKYSGMVEPLLFFKSSKEKREVRRSSYSFSGNSNPGDGGWRRRWQGQFSAPASMRTSPANSGLLVAPPNAFSSSDESTMEELQNAIQAAIAHCKNSIAVKEQKCSPLN</sequence>
<keyword evidence="2" id="KW-0649">Protein kinase inhibitor</keyword>
<evidence type="ECO:0000313" key="3">
    <source>
        <dbReference type="Proteomes" id="UP001412067"/>
    </source>
</evidence>
<feature type="compositionally biased region" description="Basic and acidic residues" evidence="1">
    <location>
        <begin position="122"/>
        <end position="133"/>
    </location>
</feature>